<comment type="caution">
    <text evidence="16">The sequence shown here is derived from an EMBL/GenBank/DDBJ whole genome shotgun (WGS) entry which is preliminary data.</text>
</comment>
<comment type="catalytic activity">
    <reaction evidence="12">
        <text>L-proline(in) + Na(+)(in) = L-proline(out) + Na(+)(out)</text>
        <dbReference type="Rhea" id="RHEA:28967"/>
        <dbReference type="ChEBI" id="CHEBI:29101"/>
        <dbReference type="ChEBI" id="CHEBI:60039"/>
    </reaction>
</comment>
<feature type="transmembrane region" description="Helical" evidence="15">
    <location>
        <begin position="124"/>
        <end position="144"/>
    </location>
</feature>
<evidence type="ECO:0000313" key="16">
    <source>
        <dbReference type="EMBL" id="GAA4415265.1"/>
    </source>
</evidence>
<keyword evidence="10 15" id="KW-0472">Membrane</keyword>
<keyword evidence="9" id="KW-0406">Ion transport</keyword>
<evidence type="ECO:0000256" key="2">
    <source>
        <dbReference type="ARBA" id="ARBA00006434"/>
    </source>
</evidence>
<dbReference type="RefSeq" id="WP_345214570.1">
    <property type="nucleotide sequence ID" value="NZ_BAABGN010000001.1"/>
</dbReference>
<dbReference type="EMBL" id="BAABGN010000001">
    <property type="protein sequence ID" value="GAA4415265.1"/>
    <property type="molecule type" value="Genomic_DNA"/>
</dbReference>
<keyword evidence="3" id="KW-0813">Transport</keyword>
<keyword evidence="5 15" id="KW-0812">Transmembrane</keyword>
<evidence type="ECO:0000256" key="13">
    <source>
        <dbReference type="RuleBase" id="RU362091"/>
    </source>
</evidence>
<sequence length="506" mass="54177">MSTTTATVIALVGFLALLVGISLWASRRNKQTPDDFFLADRGLGTIVLMMTTGASFFSTWTLLGAVGSFYRDGVWFWAFPAWTVVHAMFIWVFGTRIWQLGRKFSFVTPGDMAEHYYGSPTLRVLFAVCGIIGLVPYMMIQIIGGATAMSTLTGGAIPYWVGIVVLGLLVGLLVTLAGGRGAAWTDTFMGFFFGIVLTGIVLTFLSSAGWFDAFRNLQDVAPEILVNKGEPWTIIDTTIGLALGFWVMPHMWQKYYSARSATNLAKAAAITPVWNTWIMAMGALVIGMLAWTPGLIDGLTAENSDQIIPLYFAQNAPLLGAVVVVAIVAAGISTVNSQLLSSGSLLTTDLYVRFAQPRATPRVRTIVGRACVLSLTALVCILGFTPAAQEFLVPLADRGFAIGSMLVPAALGPLVWRRATRAGALSSVIVGELIVLLVVLGYSPLPFGPAMTGLMVALPLFVIVSLATQSQVRPVQDEYHDSLAAGLYGERPATPPADEPKTTAHV</sequence>
<evidence type="ECO:0000256" key="1">
    <source>
        <dbReference type="ARBA" id="ARBA00004651"/>
    </source>
</evidence>
<evidence type="ECO:0000256" key="10">
    <source>
        <dbReference type="ARBA" id="ARBA00023136"/>
    </source>
</evidence>
<evidence type="ECO:0000256" key="15">
    <source>
        <dbReference type="SAM" id="Phobius"/>
    </source>
</evidence>
<evidence type="ECO:0000256" key="7">
    <source>
        <dbReference type="ARBA" id="ARBA00022989"/>
    </source>
</evidence>
<feature type="region of interest" description="Disordered" evidence="14">
    <location>
        <begin position="487"/>
        <end position="506"/>
    </location>
</feature>
<keyword evidence="4" id="KW-1003">Cell membrane</keyword>
<evidence type="ECO:0000256" key="6">
    <source>
        <dbReference type="ARBA" id="ARBA00022847"/>
    </source>
</evidence>
<name>A0ABP8KSW3_9MICO</name>
<keyword evidence="7 15" id="KW-1133">Transmembrane helix</keyword>
<evidence type="ECO:0000256" key="5">
    <source>
        <dbReference type="ARBA" id="ARBA00022692"/>
    </source>
</evidence>
<comment type="subcellular location">
    <subcellularLocation>
        <location evidence="1">Cell membrane</location>
        <topology evidence="1">Multi-pass membrane protein</topology>
    </subcellularLocation>
</comment>
<dbReference type="PANTHER" id="PTHR48086">
    <property type="entry name" value="SODIUM/PROLINE SYMPORTER-RELATED"/>
    <property type="match status" value="1"/>
</dbReference>
<feature type="transmembrane region" description="Helical" evidence="15">
    <location>
        <begin position="6"/>
        <end position="25"/>
    </location>
</feature>
<comment type="similarity">
    <text evidence="2 13">Belongs to the sodium:solute symporter (SSF) (TC 2.A.21) family.</text>
</comment>
<evidence type="ECO:0000256" key="8">
    <source>
        <dbReference type="ARBA" id="ARBA00023053"/>
    </source>
</evidence>
<feature type="transmembrane region" description="Helical" evidence="15">
    <location>
        <begin position="156"/>
        <end position="176"/>
    </location>
</feature>
<feature type="transmembrane region" description="Helical" evidence="15">
    <location>
        <begin position="46"/>
        <end position="69"/>
    </location>
</feature>
<keyword evidence="6" id="KW-0769">Symport</keyword>
<feature type="transmembrane region" description="Helical" evidence="15">
    <location>
        <begin position="231"/>
        <end position="252"/>
    </location>
</feature>
<feature type="transmembrane region" description="Helical" evidence="15">
    <location>
        <begin position="316"/>
        <end position="335"/>
    </location>
</feature>
<organism evidence="16 17">
    <name type="scientific">Georgenia halophila</name>
    <dbReference type="NCBI Taxonomy" id="620889"/>
    <lineage>
        <taxon>Bacteria</taxon>
        <taxon>Bacillati</taxon>
        <taxon>Actinomycetota</taxon>
        <taxon>Actinomycetes</taxon>
        <taxon>Micrococcales</taxon>
        <taxon>Bogoriellaceae</taxon>
        <taxon>Georgenia</taxon>
    </lineage>
</organism>
<evidence type="ECO:0000256" key="3">
    <source>
        <dbReference type="ARBA" id="ARBA00022448"/>
    </source>
</evidence>
<evidence type="ECO:0000256" key="4">
    <source>
        <dbReference type="ARBA" id="ARBA00022475"/>
    </source>
</evidence>
<keyword evidence="8" id="KW-0915">Sodium</keyword>
<evidence type="ECO:0000256" key="11">
    <source>
        <dbReference type="ARBA" id="ARBA00023201"/>
    </source>
</evidence>
<feature type="transmembrane region" description="Helical" evidence="15">
    <location>
        <begin position="448"/>
        <end position="467"/>
    </location>
</feature>
<dbReference type="InterPro" id="IPR001734">
    <property type="entry name" value="Na/solute_symporter"/>
</dbReference>
<dbReference type="PANTHER" id="PTHR48086:SF3">
    <property type="entry name" value="SODIUM_PROLINE SYMPORTER"/>
    <property type="match status" value="1"/>
</dbReference>
<feature type="transmembrane region" description="Helical" evidence="15">
    <location>
        <begin position="399"/>
        <end position="416"/>
    </location>
</feature>
<dbReference type="CDD" id="cd10322">
    <property type="entry name" value="SLC5sbd"/>
    <property type="match status" value="1"/>
</dbReference>
<accession>A0ABP8KSW3</accession>
<dbReference type="InterPro" id="IPR038377">
    <property type="entry name" value="Na/Glc_symporter_sf"/>
</dbReference>
<reference evidence="17" key="1">
    <citation type="journal article" date="2019" name="Int. J. Syst. Evol. Microbiol.">
        <title>The Global Catalogue of Microorganisms (GCM) 10K type strain sequencing project: providing services to taxonomists for standard genome sequencing and annotation.</title>
        <authorList>
            <consortium name="The Broad Institute Genomics Platform"/>
            <consortium name="The Broad Institute Genome Sequencing Center for Infectious Disease"/>
            <person name="Wu L."/>
            <person name="Ma J."/>
        </authorList>
    </citation>
    <scope>NUCLEOTIDE SEQUENCE [LARGE SCALE GENOMIC DNA]</scope>
    <source>
        <strain evidence="17">JCM 17810</strain>
    </source>
</reference>
<dbReference type="Proteomes" id="UP001500622">
    <property type="component" value="Unassembled WGS sequence"/>
</dbReference>
<evidence type="ECO:0000256" key="12">
    <source>
        <dbReference type="ARBA" id="ARBA00033708"/>
    </source>
</evidence>
<keyword evidence="11" id="KW-0739">Sodium transport</keyword>
<feature type="transmembrane region" description="Helical" evidence="15">
    <location>
        <begin position="188"/>
        <end position="211"/>
    </location>
</feature>
<dbReference type="Gene3D" id="1.20.1730.10">
    <property type="entry name" value="Sodium/glucose cotransporter"/>
    <property type="match status" value="1"/>
</dbReference>
<gene>
    <name evidence="16" type="ORF">GCM10023169_01430</name>
</gene>
<feature type="transmembrane region" description="Helical" evidence="15">
    <location>
        <begin position="75"/>
        <end position="94"/>
    </location>
</feature>
<evidence type="ECO:0000313" key="17">
    <source>
        <dbReference type="Proteomes" id="UP001500622"/>
    </source>
</evidence>
<feature type="transmembrane region" description="Helical" evidence="15">
    <location>
        <begin position="366"/>
        <end position="387"/>
    </location>
</feature>
<protein>
    <submittedName>
        <fullName evidence="16">Sodium:solute symporter</fullName>
    </submittedName>
</protein>
<keyword evidence="17" id="KW-1185">Reference proteome</keyword>
<dbReference type="InterPro" id="IPR050277">
    <property type="entry name" value="Sodium:Solute_Symporter"/>
</dbReference>
<dbReference type="PROSITE" id="PS50283">
    <property type="entry name" value="NA_SOLUT_SYMP_3"/>
    <property type="match status" value="1"/>
</dbReference>
<evidence type="ECO:0000256" key="14">
    <source>
        <dbReference type="SAM" id="MobiDB-lite"/>
    </source>
</evidence>
<feature type="transmembrane region" description="Helical" evidence="15">
    <location>
        <begin position="273"/>
        <end position="296"/>
    </location>
</feature>
<proteinExistence type="inferred from homology"/>
<dbReference type="Pfam" id="PF00474">
    <property type="entry name" value="SSF"/>
    <property type="match status" value="1"/>
</dbReference>
<evidence type="ECO:0000256" key="9">
    <source>
        <dbReference type="ARBA" id="ARBA00023065"/>
    </source>
</evidence>
<feature type="transmembrane region" description="Helical" evidence="15">
    <location>
        <begin position="423"/>
        <end position="442"/>
    </location>
</feature>